<dbReference type="PANTHER" id="PTHR12732:SF0">
    <property type="entry name" value="PCI DOMAIN-CONTAINING PROTEIN 2"/>
    <property type="match status" value="1"/>
</dbReference>
<evidence type="ECO:0000256" key="1">
    <source>
        <dbReference type="ARBA" id="ARBA00025771"/>
    </source>
</evidence>
<dbReference type="FunFam" id="1.10.10.10:FF:000146">
    <property type="entry name" value="PCI domain-containing protein 2 homolog"/>
    <property type="match status" value="1"/>
</dbReference>
<comment type="similarity">
    <text evidence="1">Belongs to the CSN12 family.</text>
</comment>
<dbReference type="GO" id="GO:0006368">
    <property type="term" value="P:transcription elongation by RNA polymerase II"/>
    <property type="evidence" value="ECO:0007669"/>
    <property type="project" value="TreeGrafter"/>
</dbReference>
<dbReference type="OrthoDB" id="10252687at2759"/>
<comment type="caution">
    <text evidence="5">The sequence shown here is derived from an EMBL/GenBank/DDBJ whole genome shotgun (WGS) entry which is preliminary data.</text>
</comment>
<evidence type="ECO:0000259" key="4">
    <source>
        <dbReference type="PROSITE" id="PS50250"/>
    </source>
</evidence>
<gene>
    <name evidence="5" type="ORF">Cfor_00231</name>
</gene>
<dbReference type="InParanoid" id="A0A6L2PBE9"/>
<reference evidence="6" key="1">
    <citation type="submission" date="2020-01" db="EMBL/GenBank/DDBJ databases">
        <title>Draft genome sequence of the Termite Coptotermes fromosanus.</title>
        <authorList>
            <person name="Itakura S."/>
            <person name="Yosikawa Y."/>
            <person name="Umezawa K."/>
        </authorList>
    </citation>
    <scope>NUCLEOTIDE SEQUENCE [LARGE SCALE GENOMIC DNA]</scope>
</reference>
<dbReference type="Pfam" id="PF01399">
    <property type="entry name" value="PCI"/>
    <property type="match status" value="1"/>
</dbReference>
<dbReference type="InterPro" id="IPR045114">
    <property type="entry name" value="Csn12-like"/>
</dbReference>
<dbReference type="GO" id="GO:0003723">
    <property type="term" value="F:RNA binding"/>
    <property type="evidence" value="ECO:0007669"/>
    <property type="project" value="InterPro"/>
</dbReference>
<evidence type="ECO:0000313" key="6">
    <source>
        <dbReference type="Proteomes" id="UP000502823"/>
    </source>
</evidence>
<dbReference type="GO" id="GO:0016973">
    <property type="term" value="P:poly(A)+ mRNA export from nucleus"/>
    <property type="evidence" value="ECO:0007669"/>
    <property type="project" value="TreeGrafter"/>
</dbReference>
<organism evidence="5 6">
    <name type="scientific">Coptotermes formosanus</name>
    <name type="common">Formosan subterranean termite</name>
    <dbReference type="NCBI Taxonomy" id="36987"/>
    <lineage>
        <taxon>Eukaryota</taxon>
        <taxon>Metazoa</taxon>
        <taxon>Ecdysozoa</taxon>
        <taxon>Arthropoda</taxon>
        <taxon>Hexapoda</taxon>
        <taxon>Insecta</taxon>
        <taxon>Pterygota</taxon>
        <taxon>Neoptera</taxon>
        <taxon>Polyneoptera</taxon>
        <taxon>Dictyoptera</taxon>
        <taxon>Blattodea</taxon>
        <taxon>Blattoidea</taxon>
        <taxon>Termitoidae</taxon>
        <taxon>Rhinotermitidae</taxon>
        <taxon>Coptotermes</taxon>
    </lineage>
</organism>
<dbReference type="Gene3D" id="1.10.10.10">
    <property type="entry name" value="Winged helix-like DNA-binding domain superfamily/Winged helix DNA-binding domain"/>
    <property type="match status" value="1"/>
</dbReference>
<dbReference type="PROSITE" id="PS50250">
    <property type="entry name" value="PCI"/>
    <property type="match status" value="1"/>
</dbReference>
<keyword evidence="6" id="KW-1185">Reference proteome</keyword>
<dbReference type="InterPro" id="IPR036388">
    <property type="entry name" value="WH-like_DNA-bd_sf"/>
</dbReference>
<feature type="domain" description="PCI" evidence="4">
    <location>
        <begin position="1"/>
        <end position="132"/>
    </location>
</feature>
<dbReference type="InterPro" id="IPR000717">
    <property type="entry name" value="PCI_dom"/>
</dbReference>
<dbReference type="EMBL" id="BLKM01007126">
    <property type="protein sequence ID" value="GFG29799.1"/>
    <property type="molecule type" value="Genomic_DNA"/>
</dbReference>
<evidence type="ECO:0000256" key="3">
    <source>
        <dbReference type="ARBA" id="ARBA00072421"/>
    </source>
</evidence>
<dbReference type="GO" id="GO:0070390">
    <property type="term" value="C:transcription export complex 2"/>
    <property type="evidence" value="ECO:0007669"/>
    <property type="project" value="TreeGrafter"/>
</dbReference>
<dbReference type="GO" id="GO:0003690">
    <property type="term" value="F:double-stranded DNA binding"/>
    <property type="evidence" value="ECO:0007669"/>
    <property type="project" value="InterPro"/>
</dbReference>
<dbReference type="PANTHER" id="PTHR12732">
    <property type="entry name" value="UNCHARACTERIZED PROTEASOME COMPONENT REGION PCI-CONTAINING"/>
    <property type="match status" value="1"/>
</dbReference>
<accession>A0A6L2PBE9</accession>
<evidence type="ECO:0000256" key="2">
    <source>
        <dbReference type="ARBA" id="ARBA00033214"/>
    </source>
</evidence>
<proteinExistence type="inferred from homology"/>
<dbReference type="Proteomes" id="UP000502823">
    <property type="component" value="Unassembled WGS sequence"/>
</dbReference>
<name>A0A6L2PBE9_COPFO</name>
<sequence length="140" mass="16113">MLLGFMPSKAVLEKYDLTQFIEVVEAVKQGNILQLNKAIQLHEVFFIKCGIYLLLEKLKTITFRNLFKKVYLLMKTHQIPIDSLLIALQYNELKDIDLDETQCIVSNLIYEGKIKGYISHQHKKLVVSKQNAFPGLSTLS</sequence>
<dbReference type="GO" id="GO:0000973">
    <property type="term" value="P:post-transcriptional tethering of RNA polymerase II gene DNA at nuclear periphery"/>
    <property type="evidence" value="ECO:0007669"/>
    <property type="project" value="TreeGrafter"/>
</dbReference>
<evidence type="ECO:0000313" key="5">
    <source>
        <dbReference type="EMBL" id="GFG29799.1"/>
    </source>
</evidence>
<dbReference type="AlphaFoldDB" id="A0A6L2PBE9"/>
<protein>
    <recommendedName>
        <fullName evidence="3">PCI domain-containing protein 2 homolog</fullName>
    </recommendedName>
    <alternativeName>
        <fullName evidence="2">CSN12-like protein</fullName>
    </alternativeName>
</protein>